<feature type="transmembrane region" description="Helical" evidence="1">
    <location>
        <begin position="20"/>
        <end position="38"/>
    </location>
</feature>
<dbReference type="RefSeq" id="WP_021286842.1">
    <property type="nucleotide sequence ID" value="NZ_AUPZ01000004.1"/>
</dbReference>
<evidence type="ECO:0000313" key="3">
    <source>
        <dbReference type="Proteomes" id="UP000015520"/>
    </source>
</evidence>
<keyword evidence="1" id="KW-0472">Membrane</keyword>
<feature type="transmembrane region" description="Helical" evidence="1">
    <location>
        <begin position="44"/>
        <end position="60"/>
    </location>
</feature>
<dbReference type="PATRIC" id="fig|1172190.3.peg.549"/>
<keyword evidence="1" id="KW-1133">Transmembrane helix</keyword>
<name>T0JFW1_9BACT</name>
<dbReference type="EMBL" id="AUPZ01000004">
    <property type="protein sequence ID" value="EQB39970.1"/>
    <property type="molecule type" value="Genomic_DNA"/>
</dbReference>
<gene>
    <name evidence="2" type="ORF">M947_02815</name>
</gene>
<feature type="transmembrane region" description="Helical" evidence="1">
    <location>
        <begin position="103"/>
        <end position="123"/>
    </location>
</feature>
<evidence type="ECO:0000256" key="1">
    <source>
        <dbReference type="SAM" id="Phobius"/>
    </source>
</evidence>
<dbReference type="AlphaFoldDB" id="T0JFW1"/>
<evidence type="ECO:0000313" key="2">
    <source>
        <dbReference type="EMBL" id="EQB39970.1"/>
    </source>
</evidence>
<accession>T0JFW1</accession>
<organism evidence="2 3">
    <name type="scientific">Sulfurimonas hongkongensis</name>
    <dbReference type="NCBI Taxonomy" id="1172190"/>
    <lineage>
        <taxon>Bacteria</taxon>
        <taxon>Pseudomonadati</taxon>
        <taxon>Campylobacterota</taxon>
        <taxon>Epsilonproteobacteria</taxon>
        <taxon>Campylobacterales</taxon>
        <taxon>Sulfurimonadaceae</taxon>
        <taxon>Sulfurimonas</taxon>
    </lineage>
</organism>
<dbReference type="Proteomes" id="UP000015520">
    <property type="component" value="Unassembled WGS sequence"/>
</dbReference>
<feature type="transmembrane region" description="Helical" evidence="1">
    <location>
        <begin position="65"/>
        <end position="83"/>
    </location>
</feature>
<comment type="caution">
    <text evidence="2">The sequence shown here is derived from an EMBL/GenBank/DDBJ whole genome shotgun (WGS) entry which is preliminary data.</text>
</comment>
<dbReference type="STRING" id="1172190.M947_02815"/>
<keyword evidence="3" id="KW-1185">Reference proteome</keyword>
<protein>
    <submittedName>
        <fullName evidence="2">Uncharacterized protein</fullName>
    </submittedName>
</protein>
<sequence>MSLETKSIFLKFMKNLVQNFIYFFILVALHMLLLHLFVLGYYPLYFVLLFFISYGIYRYFKNISYLTLLTLLTVVLFFINTQIYEEMVFESYLYFNATHLKIFIDNEVLYALLLLHVIVFINLKKFDKIWDIIDKFFFRN</sequence>
<proteinExistence type="predicted"/>
<reference evidence="2 3" key="1">
    <citation type="submission" date="2013-07" db="EMBL/GenBank/DDBJ databases">
        <title>Sulfurimonas hongkongensis AST-10 Genome Sequencing.</title>
        <authorList>
            <person name="Cai L."/>
            <person name="Zhang T."/>
        </authorList>
    </citation>
    <scope>NUCLEOTIDE SEQUENCE [LARGE SCALE GENOMIC DNA]</scope>
    <source>
        <strain evidence="2 3">AST-10</strain>
    </source>
</reference>
<keyword evidence="1" id="KW-0812">Transmembrane</keyword>